<accession>A0A542W084</accession>
<dbReference type="SUPFAM" id="SSF50993">
    <property type="entry name" value="Peptidase/esterase 'gauge' domain"/>
    <property type="match status" value="1"/>
</dbReference>
<evidence type="ECO:0000256" key="2">
    <source>
        <dbReference type="ARBA" id="ARBA00022670"/>
    </source>
</evidence>
<dbReference type="RefSeq" id="WP_260432041.1">
    <property type="nucleotide sequence ID" value="NZ_VFOF01000001.1"/>
</dbReference>
<dbReference type="InterPro" id="IPR051543">
    <property type="entry name" value="Serine_Peptidase_S9A"/>
</dbReference>
<feature type="domain" description="Peptidase S9 prolyl oligopeptidase catalytic" evidence="6">
    <location>
        <begin position="472"/>
        <end position="687"/>
    </location>
</feature>
<dbReference type="SUPFAM" id="SSF53474">
    <property type="entry name" value="alpha/beta-Hydrolases"/>
    <property type="match status" value="1"/>
</dbReference>
<organism evidence="8 9">
    <name type="scientific">Zymomonas mobilis</name>
    <dbReference type="NCBI Taxonomy" id="542"/>
    <lineage>
        <taxon>Bacteria</taxon>
        <taxon>Pseudomonadati</taxon>
        <taxon>Pseudomonadota</taxon>
        <taxon>Alphaproteobacteria</taxon>
        <taxon>Sphingomonadales</taxon>
        <taxon>Zymomonadaceae</taxon>
        <taxon>Zymomonas</taxon>
    </lineage>
</organism>
<evidence type="ECO:0000259" key="7">
    <source>
        <dbReference type="Pfam" id="PF02897"/>
    </source>
</evidence>
<evidence type="ECO:0000259" key="6">
    <source>
        <dbReference type="Pfam" id="PF00326"/>
    </source>
</evidence>
<dbReference type="AlphaFoldDB" id="A0A542W084"/>
<dbReference type="PRINTS" id="PR00862">
    <property type="entry name" value="PROLIGOPTASE"/>
</dbReference>
<dbReference type="GO" id="GO:0006508">
    <property type="term" value="P:proteolysis"/>
    <property type="evidence" value="ECO:0007669"/>
    <property type="project" value="UniProtKB-KW"/>
</dbReference>
<dbReference type="Gene3D" id="2.130.10.120">
    <property type="entry name" value="Prolyl oligopeptidase, N-terminal domain"/>
    <property type="match status" value="1"/>
</dbReference>
<evidence type="ECO:0000313" key="8">
    <source>
        <dbReference type="EMBL" id="TQL16967.1"/>
    </source>
</evidence>
<dbReference type="EMBL" id="VFOF01000001">
    <property type="protein sequence ID" value="TQL16967.1"/>
    <property type="molecule type" value="Genomic_DNA"/>
</dbReference>
<sequence>MSRSSSSLPQAPLAHPTPHSFTLHGKTVQDEYAWLKDPHYPTVDNPEILDYLKQENSFFEQAMKPRVALTDQLFSEMKARLQEDEQAMPWQDGDYLYWWSFQSGSQYRAWYRRLMADSDDKRQLLIDEAAEAEGHDYFRMGALAISPDGQLAAWTCDNNGAERFTLKIRDLESGEDIETVSTVVNGAVVWSADSRAVLYTEVNDNWRNYRAIRHFIGQESTDDREIYREQDEGFRVSISRSQDREWIFLESSDHQTSEIYLIPSDDIDSQPNLISPRKTGRLYSVDSGQNKLWILTNDQHVNFRLASASLDTPSDWHTEIAGSDQLYLTDLHAFSNHLLLSARKEGLDQIILRNPDGQLEYIDFPEASYSVSFDHNPSYDPVYYRLRYESMVTPPTVYDYDPDSKTLHFLKRQEVPSGYDSESYTSERLMIPARDDVLVPVTVVYRKDFKKEGQGKLLLYGYGAYAISIAPYFSTSRLSLLDRGFAYAIAHIRGGDDLGYQWYLDGKLEKRWNSFHDFSDVAKGLITHKFTQAGNIAIHGGSAGGELVGVVSNTDPELWGAVVAEVPFVDVLNTMLDESLPLTPGEWPEWGNPITDEKAFDLILSYSPYDNVTAQSYPPMLITGGLNDPRVTYWEPAKWTARLRATKSDNNELLCKINMGAGHGGKSGRYARLEETAEAYSFIISHLAD</sequence>
<comment type="caution">
    <text evidence="8">The sequence shown here is derived from an EMBL/GenBank/DDBJ whole genome shotgun (WGS) entry which is preliminary data.</text>
</comment>
<name>A0A542W084_ZYMMB</name>
<protein>
    <submittedName>
        <fullName evidence="8">Oligopeptidase B</fullName>
    </submittedName>
</protein>
<dbReference type="Pfam" id="PF02897">
    <property type="entry name" value="Peptidase_S9_N"/>
    <property type="match status" value="1"/>
</dbReference>
<dbReference type="PANTHER" id="PTHR11757">
    <property type="entry name" value="PROTEASE FAMILY S9A OLIGOPEPTIDASE"/>
    <property type="match status" value="1"/>
</dbReference>
<evidence type="ECO:0000256" key="1">
    <source>
        <dbReference type="ARBA" id="ARBA00005228"/>
    </source>
</evidence>
<feature type="domain" description="Peptidase S9A N-terminal" evidence="7">
    <location>
        <begin position="20"/>
        <end position="412"/>
    </location>
</feature>
<keyword evidence="4" id="KW-0720">Serine protease</keyword>
<evidence type="ECO:0000256" key="3">
    <source>
        <dbReference type="ARBA" id="ARBA00022801"/>
    </source>
</evidence>
<dbReference type="InterPro" id="IPR023302">
    <property type="entry name" value="Pept_S9A_N"/>
</dbReference>
<dbReference type="Gene3D" id="3.40.50.1820">
    <property type="entry name" value="alpha/beta hydrolase"/>
    <property type="match status" value="1"/>
</dbReference>
<feature type="region of interest" description="Disordered" evidence="5">
    <location>
        <begin position="1"/>
        <end position="21"/>
    </location>
</feature>
<dbReference type="PANTHER" id="PTHR11757:SF19">
    <property type="entry name" value="PROLYL ENDOPEPTIDASE-LIKE"/>
    <property type="match status" value="1"/>
</dbReference>
<dbReference type="InterPro" id="IPR002470">
    <property type="entry name" value="Peptidase_S9A"/>
</dbReference>
<dbReference type="GO" id="GO:0004252">
    <property type="term" value="F:serine-type endopeptidase activity"/>
    <property type="evidence" value="ECO:0007669"/>
    <property type="project" value="InterPro"/>
</dbReference>
<evidence type="ECO:0000313" key="9">
    <source>
        <dbReference type="Proteomes" id="UP000316887"/>
    </source>
</evidence>
<comment type="similarity">
    <text evidence="1">Belongs to the peptidase S9A family.</text>
</comment>
<dbReference type="Pfam" id="PF00326">
    <property type="entry name" value="Peptidase_S9"/>
    <property type="match status" value="1"/>
</dbReference>
<evidence type="ECO:0000256" key="4">
    <source>
        <dbReference type="ARBA" id="ARBA00022825"/>
    </source>
</evidence>
<dbReference type="InterPro" id="IPR029058">
    <property type="entry name" value="AB_hydrolase_fold"/>
</dbReference>
<dbReference type="InterPro" id="IPR001375">
    <property type="entry name" value="Peptidase_S9_cat"/>
</dbReference>
<gene>
    <name evidence="8" type="ORF">FBY58_0521</name>
</gene>
<evidence type="ECO:0000256" key="5">
    <source>
        <dbReference type="SAM" id="MobiDB-lite"/>
    </source>
</evidence>
<keyword evidence="3" id="KW-0378">Hydrolase</keyword>
<reference evidence="8 9" key="1">
    <citation type="submission" date="2019-06" db="EMBL/GenBank/DDBJ databases">
        <title>Genome sequencing of Zymomonas mobilis strains for genetic engineering and biofuel applications.</title>
        <authorList>
            <person name="Teravest M."/>
        </authorList>
    </citation>
    <scope>NUCLEOTIDE SEQUENCE [LARGE SCALE GENOMIC DNA]</scope>
    <source>
        <strain evidence="8 9">AN0101</strain>
    </source>
</reference>
<dbReference type="Proteomes" id="UP000316887">
    <property type="component" value="Unassembled WGS sequence"/>
</dbReference>
<proteinExistence type="inferred from homology"/>
<keyword evidence="2" id="KW-0645">Protease</keyword>